<protein>
    <recommendedName>
        <fullName evidence="4">TadE-like protein</fullName>
    </recommendedName>
</protein>
<evidence type="ECO:0000313" key="2">
    <source>
        <dbReference type="EMBL" id="ACV06082.1"/>
    </source>
</evidence>
<evidence type="ECO:0000313" key="3">
    <source>
        <dbReference type="Proteomes" id="UP000006666"/>
    </source>
</evidence>
<accession>C7NGH4</accession>
<feature type="transmembrane region" description="Helical" evidence="1">
    <location>
        <begin position="24"/>
        <end position="45"/>
    </location>
</feature>
<keyword evidence="3" id="KW-1185">Reference proteome</keyword>
<evidence type="ECO:0000256" key="1">
    <source>
        <dbReference type="SAM" id="Phobius"/>
    </source>
</evidence>
<sequence length="153" mass="15705">MNRSPGQSPATPVGPEDGGAMVEYTVIVAFVLVPMIYLIVLLASLQSAAFASTASAREAARVAVAEVTAGRPGPESSARAAAAMTGEDFGHDASVAELRCAGCDEPTPEGAVTATTEVTVELPGLDRIGVDGPSVLTFTATHTEPLDTYRETR</sequence>
<organism evidence="2 3">
    <name type="scientific">Kytococcus sedentarius (strain ATCC 14392 / DSM 20547 / JCM 11482 / CCUG 33030 / NBRC 15357 / NCTC 11040 / CCM 314 / 541)</name>
    <name type="common">Micrococcus sedentarius</name>
    <dbReference type="NCBI Taxonomy" id="478801"/>
    <lineage>
        <taxon>Bacteria</taxon>
        <taxon>Bacillati</taxon>
        <taxon>Actinomycetota</taxon>
        <taxon>Actinomycetes</taxon>
        <taxon>Micrococcales</taxon>
        <taxon>Kytococcaceae</taxon>
        <taxon>Kytococcus</taxon>
    </lineage>
</organism>
<dbReference type="STRING" id="478801.Ksed_10370"/>
<dbReference type="Proteomes" id="UP000006666">
    <property type="component" value="Chromosome"/>
</dbReference>
<keyword evidence="1" id="KW-0472">Membrane</keyword>
<dbReference type="EMBL" id="CP001686">
    <property type="protein sequence ID" value="ACV06082.1"/>
    <property type="molecule type" value="Genomic_DNA"/>
</dbReference>
<dbReference type="HOGENOM" id="CLU_116587_2_0_11"/>
<keyword evidence="1" id="KW-1133">Transmembrane helix</keyword>
<keyword evidence="1" id="KW-0812">Transmembrane</keyword>
<evidence type="ECO:0008006" key="4">
    <source>
        <dbReference type="Google" id="ProtNLM"/>
    </source>
</evidence>
<dbReference type="RefSeq" id="WP_015779027.1">
    <property type="nucleotide sequence ID" value="NC_013169.1"/>
</dbReference>
<dbReference type="eggNOG" id="ENOG5032VQW">
    <property type="taxonomic scope" value="Bacteria"/>
</dbReference>
<dbReference type="AlphaFoldDB" id="C7NGH4"/>
<dbReference type="KEGG" id="kse:Ksed_10370"/>
<gene>
    <name evidence="2" type="ordered locus">Ksed_10370</name>
</gene>
<reference evidence="2 3" key="1">
    <citation type="journal article" date="2009" name="Stand. Genomic Sci.">
        <title>Complete genome sequence of Kytococcus sedentarius type strain (541).</title>
        <authorList>
            <person name="Sims D."/>
            <person name="Brettin T."/>
            <person name="Detter J.C."/>
            <person name="Han C."/>
            <person name="Lapidus A."/>
            <person name="Copeland A."/>
            <person name="Glavina Del Rio T."/>
            <person name="Nolan M."/>
            <person name="Chen F."/>
            <person name="Lucas S."/>
            <person name="Tice H."/>
            <person name="Cheng J.F."/>
            <person name="Bruce D."/>
            <person name="Goodwin L."/>
            <person name="Pitluck S."/>
            <person name="Ovchinnikova G."/>
            <person name="Pati A."/>
            <person name="Ivanova N."/>
            <person name="Mavrommatis K."/>
            <person name="Chen A."/>
            <person name="Palaniappan K."/>
            <person name="D'haeseleer P."/>
            <person name="Chain P."/>
            <person name="Bristow J."/>
            <person name="Eisen J.A."/>
            <person name="Markowitz V."/>
            <person name="Hugenholtz P."/>
            <person name="Schneider S."/>
            <person name="Goker M."/>
            <person name="Pukall R."/>
            <person name="Kyrpides N.C."/>
            <person name="Klenk H.P."/>
        </authorList>
    </citation>
    <scope>NUCLEOTIDE SEQUENCE [LARGE SCALE GENOMIC DNA]</scope>
    <source>
        <strain evidence="3">ATCC 14392 / DSM 20547 / JCM 11482 / CCUG 33030 / NBRC 15357 / NCTC 11040 / CCM 314 / 541</strain>
    </source>
</reference>
<name>C7NGH4_KYTSD</name>
<proteinExistence type="predicted"/>